<dbReference type="SUPFAM" id="SSF52540">
    <property type="entry name" value="P-loop containing nucleoside triphosphate hydrolases"/>
    <property type="match status" value="1"/>
</dbReference>
<dbReference type="Proteomes" id="UP000824135">
    <property type="component" value="Unassembled WGS sequence"/>
</dbReference>
<dbReference type="Gene3D" id="3.40.50.300">
    <property type="entry name" value="P-loop containing nucleotide triphosphate hydrolases"/>
    <property type="match status" value="1"/>
</dbReference>
<dbReference type="EMBL" id="DXCO01000019">
    <property type="protein sequence ID" value="HIY77839.1"/>
    <property type="molecule type" value="Genomic_DNA"/>
</dbReference>
<dbReference type="InterPro" id="IPR050238">
    <property type="entry name" value="DNA_Rep/Repair_Clamp_Loader"/>
</dbReference>
<evidence type="ECO:0000313" key="1">
    <source>
        <dbReference type="EMBL" id="HIY77839.1"/>
    </source>
</evidence>
<dbReference type="GO" id="GO:0006261">
    <property type="term" value="P:DNA-templated DNA replication"/>
    <property type="evidence" value="ECO:0007669"/>
    <property type="project" value="TreeGrafter"/>
</dbReference>
<sequence length="310" mass="33608">MSVFQVSKAYKIVAADAARGELSHAYLFVCPDARNLRGWLLELAVLIAGGDGRVSDLIRREMYADCRVMPAPGGKLTVADVRDLVDDCCIRPIEGDKKIYVLDNAQDMNAAAQNKLLKVLEEPPANVYFLLGATNEYPVLPTVRSRTKKLELSSFSDGEIEKYIREKYPARDDAEKIAAVSGGIVGRAEDLAEGGSLAAKGEELALLAMNLTVASAVSASKKYADKSEADAFLSVLRLVYRDILMLKLGRGGNLLSGGEERVLRKAAGRYTAAALVNAQEKIAETERNLKFNANLSVSLETLLIAILEGR</sequence>
<comment type="caution">
    <text evidence="1">The sequence shown here is derived from an EMBL/GenBank/DDBJ whole genome shotgun (WGS) entry which is preliminary data.</text>
</comment>
<dbReference type="AlphaFoldDB" id="A0A9D1Z760"/>
<protein>
    <recommendedName>
        <fullName evidence="3">DNA polymerase III subunit delta</fullName>
    </recommendedName>
</protein>
<dbReference type="Pfam" id="PF13177">
    <property type="entry name" value="DNA_pol3_delta2"/>
    <property type="match status" value="1"/>
</dbReference>
<accession>A0A9D1Z760</accession>
<reference evidence="1" key="2">
    <citation type="submission" date="2021-04" db="EMBL/GenBank/DDBJ databases">
        <authorList>
            <person name="Gilroy R."/>
        </authorList>
    </citation>
    <scope>NUCLEOTIDE SEQUENCE</scope>
    <source>
        <strain evidence="1">CHK199-9574</strain>
    </source>
</reference>
<dbReference type="PANTHER" id="PTHR11669">
    <property type="entry name" value="REPLICATION FACTOR C / DNA POLYMERASE III GAMMA-TAU SUBUNIT"/>
    <property type="match status" value="1"/>
</dbReference>
<dbReference type="PANTHER" id="PTHR11669:SF8">
    <property type="entry name" value="DNA POLYMERASE III SUBUNIT DELTA"/>
    <property type="match status" value="1"/>
</dbReference>
<gene>
    <name evidence="1" type="ORF">H9728_02230</name>
</gene>
<evidence type="ECO:0008006" key="3">
    <source>
        <dbReference type="Google" id="ProtNLM"/>
    </source>
</evidence>
<name>A0A9D1Z760_9FIRM</name>
<organism evidence="1 2">
    <name type="scientific">Candidatus Borkfalkia excrementavium</name>
    <dbReference type="NCBI Taxonomy" id="2838505"/>
    <lineage>
        <taxon>Bacteria</taxon>
        <taxon>Bacillati</taxon>
        <taxon>Bacillota</taxon>
        <taxon>Clostridia</taxon>
        <taxon>Christensenellales</taxon>
        <taxon>Christensenellaceae</taxon>
        <taxon>Candidatus Borkfalkia</taxon>
    </lineage>
</organism>
<dbReference type="InterPro" id="IPR027417">
    <property type="entry name" value="P-loop_NTPase"/>
</dbReference>
<proteinExistence type="predicted"/>
<reference evidence="1" key="1">
    <citation type="journal article" date="2021" name="PeerJ">
        <title>Extensive microbial diversity within the chicken gut microbiome revealed by metagenomics and culture.</title>
        <authorList>
            <person name="Gilroy R."/>
            <person name="Ravi A."/>
            <person name="Getino M."/>
            <person name="Pursley I."/>
            <person name="Horton D.L."/>
            <person name="Alikhan N.F."/>
            <person name="Baker D."/>
            <person name="Gharbi K."/>
            <person name="Hall N."/>
            <person name="Watson M."/>
            <person name="Adriaenssens E.M."/>
            <person name="Foster-Nyarko E."/>
            <person name="Jarju S."/>
            <person name="Secka A."/>
            <person name="Antonio M."/>
            <person name="Oren A."/>
            <person name="Chaudhuri R.R."/>
            <person name="La Ragione R."/>
            <person name="Hildebrand F."/>
            <person name="Pallen M.J."/>
        </authorList>
    </citation>
    <scope>NUCLEOTIDE SEQUENCE</scope>
    <source>
        <strain evidence="1">CHK199-9574</strain>
    </source>
</reference>
<evidence type="ECO:0000313" key="2">
    <source>
        <dbReference type="Proteomes" id="UP000824135"/>
    </source>
</evidence>